<sequence>MPYDIITASLNARDKSGRIEVRFGADKKTVVVSRRALLSIASPPRATEVRLLQHIDTFCEIAASCLASEGMDGDTILITANDVRRWCHAWESSGLAAEAPAAPRLLLV</sequence>
<accession>A0A2A6JDT2</accession>
<evidence type="ECO:0000313" key="1">
    <source>
        <dbReference type="EMBL" id="PDT04414.1"/>
    </source>
</evidence>
<dbReference type="RefSeq" id="WP_097612127.1">
    <property type="nucleotide sequence ID" value="NZ_NWSV01000005.1"/>
</dbReference>
<name>A0A2A6JDT2_9HYPH</name>
<dbReference type="EMBL" id="NWSV01000005">
    <property type="protein sequence ID" value="PDT04414.1"/>
    <property type="molecule type" value="Genomic_DNA"/>
</dbReference>
<dbReference type="AlphaFoldDB" id="A0A2A6JDT2"/>
<protein>
    <submittedName>
        <fullName evidence="1">Uncharacterized protein</fullName>
    </submittedName>
</protein>
<evidence type="ECO:0000313" key="2">
    <source>
        <dbReference type="Proteomes" id="UP000220768"/>
    </source>
</evidence>
<keyword evidence="2" id="KW-1185">Reference proteome</keyword>
<comment type="caution">
    <text evidence="1">The sequence shown here is derived from an EMBL/GenBank/DDBJ whole genome shotgun (WGS) entry which is preliminary data.</text>
</comment>
<organism evidence="1 2">
    <name type="scientific">Rhizobium chutanense</name>
    <dbReference type="NCBI Taxonomy" id="2035448"/>
    <lineage>
        <taxon>Bacteria</taxon>
        <taxon>Pseudomonadati</taxon>
        <taxon>Pseudomonadota</taxon>
        <taxon>Alphaproteobacteria</taxon>
        <taxon>Hyphomicrobiales</taxon>
        <taxon>Rhizobiaceae</taxon>
        <taxon>Rhizobium/Agrobacterium group</taxon>
        <taxon>Rhizobium</taxon>
    </lineage>
</organism>
<dbReference type="Proteomes" id="UP000220768">
    <property type="component" value="Unassembled WGS sequence"/>
</dbReference>
<gene>
    <name evidence="1" type="ORF">CO666_11175</name>
</gene>
<proteinExistence type="predicted"/>
<reference evidence="1 2" key="1">
    <citation type="submission" date="2017-09" db="EMBL/GenBank/DDBJ databases">
        <title>Comparative genomics of rhizobia isolated from Phaseolus vulgaris in China.</title>
        <authorList>
            <person name="Tong W."/>
        </authorList>
    </citation>
    <scope>NUCLEOTIDE SEQUENCE [LARGE SCALE GENOMIC DNA]</scope>
    <source>
        <strain evidence="1 2">C5</strain>
    </source>
</reference>